<dbReference type="InterPro" id="IPR019787">
    <property type="entry name" value="Znf_PHD-finger"/>
</dbReference>
<dbReference type="PANTHER" id="PTHR45798:SF97">
    <property type="entry name" value="ALCOHOL-SENSITIVE RING FINGER PROTEIN 1"/>
    <property type="match status" value="1"/>
</dbReference>
<dbReference type="Pfam" id="PF13639">
    <property type="entry name" value="zf-RING_2"/>
    <property type="match status" value="1"/>
</dbReference>
<dbReference type="Gene3D" id="3.30.40.10">
    <property type="entry name" value="Zinc/RING finger domain, C3HC4 (zinc finger)"/>
    <property type="match status" value="2"/>
</dbReference>
<dbReference type="Proteomes" id="UP000038830">
    <property type="component" value="Unassembled WGS sequence"/>
</dbReference>
<proteinExistence type="predicted"/>
<name>A0A0H5CKL0_CYBJN</name>
<dbReference type="EMBL" id="CDQK01000007">
    <property type="protein sequence ID" value="CEP25029.1"/>
    <property type="molecule type" value="Genomic_DNA"/>
</dbReference>
<feature type="domain" description="PHD-type" evidence="6">
    <location>
        <begin position="105"/>
        <end position="150"/>
    </location>
</feature>
<reference evidence="9" key="1">
    <citation type="journal article" date="2015" name="J. Biotechnol.">
        <title>The structure of the Cyberlindnera jadinii genome and its relation to Candida utilis analyzed by the occurrence of single nucleotide polymorphisms.</title>
        <authorList>
            <person name="Rupp O."/>
            <person name="Brinkrolf K."/>
            <person name="Buerth C."/>
            <person name="Kunigo M."/>
            <person name="Schneider J."/>
            <person name="Jaenicke S."/>
            <person name="Goesmann A."/>
            <person name="Puehler A."/>
            <person name="Jaeger K.-E."/>
            <person name="Ernst J.F."/>
        </authorList>
    </citation>
    <scope>NUCLEOTIDE SEQUENCE [LARGE SCALE GENOMIC DNA]</scope>
    <source>
        <strain evidence="9">ATCC 18201 / CBS 1600 / BCRC 20928 / JCM 3617 / NBRC 0987 / NRRL Y-1542</strain>
    </source>
</reference>
<dbReference type="SUPFAM" id="SSF57850">
    <property type="entry name" value="RING/U-box"/>
    <property type="match status" value="1"/>
</dbReference>
<gene>
    <name evidence="8" type="ORF">BN1211_6016</name>
</gene>
<evidence type="ECO:0000313" key="8">
    <source>
        <dbReference type="EMBL" id="CEP25029.1"/>
    </source>
</evidence>
<evidence type="ECO:0000256" key="2">
    <source>
        <dbReference type="ARBA" id="ARBA00022771"/>
    </source>
</evidence>
<organism evidence="8 9">
    <name type="scientific">Cyberlindnera jadinii (strain ATCC 18201 / CBS 1600 / BCRC 20928 / JCM 3617 / NBRC 0987 / NRRL Y-1542)</name>
    <name type="common">Torula yeast</name>
    <name type="synonym">Candida utilis</name>
    <dbReference type="NCBI Taxonomy" id="983966"/>
    <lineage>
        <taxon>Eukaryota</taxon>
        <taxon>Fungi</taxon>
        <taxon>Dikarya</taxon>
        <taxon>Ascomycota</taxon>
        <taxon>Saccharomycotina</taxon>
        <taxon>Saccharomycetes</taxon>
        <taxon>Phaffomycetales</taxon>
        <taxon>Phaffomycetaceae</taxon>
        <taxon>Cyberlindnera</taxon>
    </lineage>
</organism>
<evidence type="ECO:0000256" key="3">
    <source>
        <dbReference type="ARBA" id="ARBA00022833"/>
    </source>
</evidence>
<evidence type="ECO:0000256" key="4">
    <source>
        <dbReference type="PROSITE-ProRule" id="PRU00175"/>
    </source>
</evidence>
<feature type="compositionally biased region" description="Polar residues" evidence="5">
    <location>
        <begin position="245"/>
        <end position="256"/>
    </location>
</feature>
<evidence type="ECO:0000256" key="1">
    <source>
        <dbReference type="ARBA" id="ARBA00022723"/>
    </source>
</evidence>
<sequence>MEECTICLEPFGEGTRTRLQPCGHHYHTHCIDHWRSQSNHCPTCRSEFSLVQTVARGGEVVSQCRPTRVAAVPQEEFFEENEMMADDAVPRDEVQRRIERLVGIYNVCMLCDRHSGHVLSCCDCSSTFHATCLGLLSSSVHWMCPMCSSEQRQETERTSLFRRSRMSERTNRVYNMLTDYGRDTSVHVMEETVVERSSGSVDEQNAWSQFERVRRGEAGASVTSVGSSMGRKQKPPSRRGRSAKVQETQCSSTAQQCHAPPASHSLIGRIVNDMKHSSRRELVVPIGISTTTSQSPHSPQSPQSPTSSISSFQASFEEGQWKMDTTELALEQKTTLQEMVRDRLRPKFKDGTVDVHQYTEINKRVSRALYQAYLNGEVSNLEQIADEGVERELMNL</sequence>
<evidence type="ECO:0000313" key="9">
    <source>
        <dbReference type="Proteomes" id="UP000038830"/>
    </source>
</evidence>
<evidence type="ECO:0008006" key="10">
    <source>
        <dbReference type="Google" id="ProtNLM"/>
    </source>
</evidence>
<evidence type="ECO:0000256" key="5">
    <source>
        <dbReference type="SAM" id="MobiDB-lite"/>
    </source>
</evidence>
<evidence type="ECO:0000259" key="7">
    <source>
        <dbReference type="PROSITE" id="PS50089"/>
    </source>
</evidence>
<feature type="compositionally biased region" description="Basic residues" evidence="5">
    <location>
        <begin position="231"/>
        <end position="242"/>
    </location>
</feature>
<feature type="domain" description="RING-type" evidence="7">
    <location>
        <begin position="4"/>
        <end position="45"/>
    </location>
</feature>
<dbReference type="PROSITE" id="PS01359">
    <property type="entry name" value="ZF_PHD_1"/>
    <property type="match status" value="1"/>
</dbReference>
<dbReference type="InterPro" id="IPR001841">
    <property type="entry name" value="Znf_RING"/>
</dbReference>
<protein>
    <recommendedName>
        <fullName evidence="10">RING-type domain-containing protein</fullName>
    </recommendedName>
</protein>
<dbReference type="SMART" id="SM00184">
    <property type="entry name" value="RING"/>
    <property type="match status" value="2"/>
</dbReference>
<dbReference type="SUPFAM" id="SSF57903">
    <property type="entry name" value="FYVE/PHD zinc finger"/>
    <property type="match status" value="1"/>
</dbReference>
<dbReference type="InterPro" id="IPR052788">
    <property type="entry name" value="RING-type_E3_ligase_ATL"/>
</dbReference>
<dbReference type="AlphaFoldDB" id="A0A0H5CKL0"/>
<feature type="region of interest" description="Disordered" evidence="5">
    <location>
        <begin position="289"/>
        <end position="311"/>
    </location>
</feature>
<dbReference type="CDD" id="cd15489">
    <property type="entry name" value="PHD_SF"/>
    <property type="match status" value="1"/>
</dbReference>
<dbReference type="SMART" id="SM00249">
    <property type="entry name" value="PHD"/>
    <property type="match status" value="1"/>
</dbReference>
<dbReference type="InterPro" id="IPR001965">
    <property type="entry name" value="Znf_PHD"/>
</dbReference>
<dbReference type="PROSITE" id="PS50016">
    <property type="entry name" value="ZF_PHD_2"/>
    <property type="match status" value="1"/>
</dbReference>
<dbReference type="PANTHER" id="PTHR45798">
    <property type="entry name" value="RING-H2 FINGER PROTEIN ATL61-RELATED-RELATED"/>
    <property type="match status" value="1"/>
</dbReference>
<keyword evidence="2 4" id="KW-0863">Zinc-finger</keyword>
<dbReference type="GO" id="GO:0008270">
    <property type="term" value="F:zinc ion binding"/>
    <property type="evidence" value="ECO:0007669"/>
    <property type="project" value="UniProtKB-KW"/>
</dbReference>
<feature type="region of interest" description="Disordered" evidence="5">
    <location>
        <begin position="214"/>
        <end position="263"/>
    </location>
</feature>
<evidence type="ECO:0000259" key="6">
    <source>
        <dbReference type="PROSITE" id="PS50016"/>
    </source>
</evidence>
<dbReference type="InterPro" id="IPR011011">
    <property type="entry name" value="Znf_FYVE_PHD"/>
</dbReference>
<dbReference type="InterPro" id="IPR013083">
    <property type="entry name" value="Znf_RING/FYVE/PHD"/>
</dbReference>
<keyword evidence="3" id="KW-0862">Zinc</keyword>
<accession>A0A0H5CKL0</accession>
<keyword evidence="1" id="KW-0479">Metal-binding</keyword>
<dbReference type="InterPro" id="IPR019786">
    <property type="entry name" value="Zinc_finger_PHD-type_CS"/>
</dbReference>
<dbReference type="PROSITE" id="PS50089">
    <property type="entry name" value="ZF_RING_2"/>
    <property type="match status" value="1"/>
</dbReference>